<evidence type="ECO:0000313" key="1">
    <source>
        <dbReference type="EMBL" id="PWY94352.1"/>
    </source>
</evidence>
<dbReference type="OrthoDB" id="4480493at2759"/>
<name>A0A317X9N6_9EURO</name>
<feature type="non-terminal residue" evidence="1">
    <location>
        <position position="1"/>
    </location>
</feature>
<reference evidence="1 2" key="1">
    <citation type="submission" date="2016-12" db="EMBL/GenBank/DDBJ databases">
        <title>The genomes of Aspergillus section Nigri reveals drivers in fungal speciation.</title>
        <authorList>
            <consortium name="DOE Joint Genome Institute"/>
            <person name="Vesth T.C."/>
            <person name="Nybo J."/>
            <person name="Theobald S."/>
            <person name="Brandl J."/>
            <person name="Frisvad J.C."/>
            <person name="Nielsen K.F."/>
            <person name="Lyhne E.K."/>
            <person name="Kogle M.E."/>
            <person name="Kuo A."/>
            <person name="Riley R."/>
            <person name="Clum A."/>
            <person name="Nolan M."/>
            <person name="Lipzen A."/>
            <person name="Salamov A."/>
            <person name="Henrissat B."/>
            <person name="Wiebenga A."/>
            <person name="De Vries R.P."/>
            <person name="Grigoriev I.V."/>
            <person name="Mortensen U.H."/>
            <person name="Andersen M.R."/>
            <person name="Baker S.E."/>
        </authorList>
    </citation>
    <scope>NUCLEOTIDE SEQUENCE [LARGE SCALE GENOMIC DNA]</scope>
    <source>
        <strain evidence="1 2">CBS 115572</strain>
    </source>
</reference>
<accession>A0A317X9N6</accession>
<dbReference type="SUPFAM" id="SSF47616">
    <property type="entry name" value="GST C-terminal domain-like"/>
    <property type="match status" value="1"/>
</dbReference>
<protein>
    <recommendedName>
        <fullName evidence="3">Glutathione S-transferase</fullName>
    </recommendedName>
</protein>
<dbReference type="Gene3D" id="3.40.30.10">
    <property type="entry name" value="Glutaredoxin"/>
    <property type="match status" value="1"/>
</dbReference>
<dbReference type="Gene3D" id="1.20.1050.10">
    <property type="match status" value="1"/>
</dbReference>
<dbReference type="RefSeq" id="XP_025471113.1">
    <property type="nucleotide sequence ID" value="XM_025607536.1"/>
</dbReference>
<dbReference type="EMBL" id="MSFK01000005">
    <property type="protein sequence ID" value="PWY94352.1"/>
    <property type="molecule type" value="Genomic_DNA"/>
</dbReference>
<organism evidence="1 2">
    <name type="scientific">Aspergillus sclerotioniger CBS 115572</name>
    <dbReference type="NCBI Taxonomy" id="1450535"/>
    <lineage>
        <taxon>Eukaryota</taxon>
        <taxon>Fungi</taxon>
        <taxon>Dikarya</taxon>
        <taxon>Ascomycota</taxon>
        <taxon>Pezizomycotina</taxon>
        <taxon>Eurotiomycetes</taxon>
        <taxon>Eurotiomycetidae</taxon>
        <taxon>Eurotiales</taxon>
        <taxon>Aspergillaceae</taxon>
        <taxon>Aspergillus</taxon>
        <taxon>Aspergillus subgen. Circumdati</taxon>
    </lineage>
</organism>
<proteinExistence type="predicted"/>
<feature type="non-terminal residue" evidence="1">
    <location>
        <position position="256"/>
    </location>
</feature>
<sequence>SIADQPQYSPPSLISHPLPQLPKFPKLYIYDGDNATALAIRQFIHERGGVRIRSGLLDVQPKDQVLPLLVHEHDYAGEVPILYLDHPARRPVEKVFGFGPITEYVDSVAVGGRKLYGDTAQDMAVVRSLIYCLNRDVVEPLYGWNNNRPGNGSGEEVTGLVPVPSRQEVLKRRVLESLEKMELDFLEQGKGGYLLGRSSAADVFFFSLVVAHGDRWDWFFDDDPRPRITQYFDRVRQRPMTGFAYEFWDTEAANVV</sequence>
<dbReference type="STRING" id="1450535.A0A317X9N6"/>
<gene>
    <name evidence="1" type="ORF">BO94DRAFT_450244</name>
</gene>
<evidence type="ECO:0000313" key="2">
    <source>
        <dbReference type="Proteomes" id="UP000246702"/>
    </source>
</evidence>
<dbReference type="AlphaFoldDB" id="A0A317X9N6"/>
<evidence type="ECO:0008006" key="3">
    <source>
        <dbReference type="Google" id="ProtNLM"/>
    </source>
</evidence>
<dbReference type="GeneID" id="37109679"/>
<keyword evidence="2" id="KW-1185">Reference proteome</keyword>
<comment type="caution">
    <text evidence="1">The sequence shown here is derived from an EMBL/GenBank/DDBJ whole genome shotgun (WGS) entry which is preliminary data.</text>
</comment>
<dbReference type="InterPro" id="IPR036282">
    <property type="entry name" value="Glutathione-S-Trfase_C_sf"/>
</dbReference>
<dbReference type="Proteomes" id="UP000246702">
    <property type="component" value="Unassembled WGS sequence"/>
</dbReference>